<dbReference type="AlphaFoldDB" id="A0A1B2LXC2"/>
<reference evidence="1 2" key="1">
    <citation type="submission" date="2016-08" db="EMBL/GenBank/DDBJ databases">
        <authorList>
            <person name="Seilhamer J.J."/>
        </authorList>
    </citation>
    <scope>NUCLEOTIDE SEQUENCE [LARGE SCALE GENOMIC DNA]</scope>
    <source>
        <strain evidence="1 2">BRTC-1</strain>
    </source>
</reference>
<dbReference type="Gene3D" id="1.10.287.1040">
    <property type="entry name" value="Exonuclease VII, small subunit"/>
    <property type="match status" value="1"/>
</dbReference>
<evidence type="ECO:0000313" key="1">
    <source>
        <dbReference type="EMBL" id="AOA57591.1"/>
    </source>
</evidence>
<accession>A0A1B2LXC2</accession>
<sequence length="69" mass="8035">MTDELSFKEAYTILKRNAELLETQEQPDIDQLITVVEESMRAYKSCKHRIDAVQIALEQSFQDDDDAEK</sequence>
<dbReference type="GO" id="GO:0008855">
    <property type="term" value="F:exodeoxyribonuclease VII activity"/>
    <property type="evidence" value="ECO:0007669"/>
    <property type="project" value="InterPro"/>
</dbReference>
<dbReference type="GO" id="GO:0006308">
    <property type="term" value="P:DNA catabolic process"/>
    <property type="evidence" value="ECO:0007669"/>
    <property type="project" value="InterPro"/>
</dbReference>
<name>A0A1B2LXC2_9GAMM</name>
<dbReference type="EMBL" id="CP016895">
    <property type="protein sequence ID" value="AOA57591.1"/>
    <property type="molecule type" value="Genomic_DNA"/>
</dbReference>
<dbReference type="STRING" id="1789224.BFG52_03965"/>
<evidence type="ECO:0000313" key="2">
    <source>
        <dbReference type="Proteomes" id="UP000093391"/>
    </source>
</evidence>
<dbReference type="Proteomes" id="UP000093391">
    <property type="component" value="Chromosome"/>
</dbReference>
<dbReference type="OrthoDB" id="9132715at2"/>
<organism evidence="1 2">
    <name type="scientific">Acinetobacter larvae</name>
    <dbReference type="NCBI Taxonomy" id="1789224"/>
    <lineage>
        <taxon>Bacteria</taxon>
        <taxon>Pseudomonadati</taxon>
        <taxon>Pseudomonadota</taxon>
        <taxon>Gammaproteobacteria</taxon>
        <taxon>Moraxellales</taxon>
        <taxon>Moraxellaceae</taxon>
        <taxon>Acinetobacter</taxon>
    </lineage>
</organism>
<dbReference type="NCBIfam" id="NF045605">
    <property type="entry name" value="xseB_Acin_var"/>
    <property type="match status" value="1"/>
</dbReference>
<proteinExistence type="predicted"/>
<dbReference type="KEGG" id="ala:BFG52_03965"/>
<keyword evidence="2" id="KW-1185">Reference proteome</keyword>
<protein>
    <submittedName>
        <fullName evidence="1">Exodeoxyribonuclease VII</fullName>
    </submittedName>
</protein>
<dbReference type="SUPFAM" id="SSF116842">
    <property type="entry name" value="XseB-like"/>
    <property type="match status" value="1"/>
</dbReference>
<dbReference type="RefSeq" id="WP_067552901.1">
    <property type="nucleotide sequence ID" value="NZ_CP016895.1"/>
</dbReference>
<gene>
    <name evidence="1" type="ORF">BFG52_03965</name>
</gene>
<dbReference type="InterPro" id="IPR037004">
    <property type="entry name" value="Exonuc_VII_ssu_sf"/>
</dbReference>
<dbReference type="GO" id="GO:0009318">
    <property type="term" value="C:exodeoxyribonuclease VII complex"/>
    <property type="evidence" value="ECO:0007669"/>
    <property type="project" value="InterPro"/>
</dbReference>